<dbReference type="SMART" id="SM00280">
    <property type="entry name" value="KAZAL"/>
    <property type="match status" value="2"/>
</dbReference>
<dbReference type="Proteomes" id="UP001152888">
    <property type="component" value="Unassembled WGS sequence"/>
</dbReference>
<keyword evidence="3 4" id="KW-1015">Disulfide bond</keyword>
<dbReference type="FunFam" id="3.30.60.30:FF:000024">
    <property type="entry name" value="Transmembrane agrin"/>
    <property type="match status" value="1"/>
</dbReference>
<comment type="caution">
    <text evidence="8">The sequence shown here is derived from an EMBL/GenBank/DDBJ whole genome shotgun (WGS) entry which is preliminary data.</text>
</comment>
<dbReference type="InterPro" id="IPR050653">
    <property type="entry name" value="Prot_Inhib_GrowthFact_Antg"/>
</dbReference>
<name>A0A9P0JLE4_ACAOB</name>
<keyword evidence="2" id="KW-0722">Serine protease inhibitor</keyword>
<dbReference type="GO" id="GO:0048731">
    <property type="term" value="P:system development"/>
    <property type="evidence" value="ECO:0007669"/>
    <property type="project" value="UniProtKB-ARBA"/>
</dbReference>
<dbReference type="InterPro" id="IPR002049">
    <property type="entry name" value="LE_dom"/>
</dbReference>
<dbReference type="InterPro" id="IPR002350">
    <property type="entry name" value="Kazal_dom"/>
</dbReference>
<feature type="disulfide bond" evidence="4">
    <location>
        <begin position="237"/>
        <end position="249"/>
    </location>
</feature>
<dbReference type="PROSITE" id="PS51465">
    <property type="entry name" value="KAZAL_2"/>
    <property type="match status" value="2"/>
</dbReference>
<accession>A0A9P0JLE4</accession>
<feature type="disulfide bond" evidence="4">
    <location>
        <begin position="186"/>
        <end position="203"/>
    </location>
</feature>
<dbReference type="Gene3D" id="3.30.60.30">
    <property type="match status" value="2"/>
</dbReference>
<dbReference type="SUPFAM" id="SSF57196">
    <property type="entry name" value="EGF/Laminin"/>
    <property type="match status" value="2"/>
</dbReference>
<feature type="disulfide bond" evidence="4">
    <location>
        <begin position="258"/>
        <end position="267"/>
    </location>
</feature>
<evidence type="ECO:0000256" key="5">
    <source>
        <dbReference type="SAM" id="MobiDB-lite"/>
    </source>
</evidence>
<dbReference type="SMART" id="SM00274">
    <property type="entry name" value="FOLN"/>
    <property type="match status" value="2"/>
</dbReference>
<dbReference type="PANTHER" id="PTHR10913">
    <property type="entry name" value="FOLLISTATIN-RELATED"/>
    <property type="match status" value="1"/>
</dbReference>
<dbReference type="Gene3D" id="2.10.25.10">
    <property type="entry name" value="Laminin"/>
    <property type="match status" value="2"/>
</dbReference>
<comment type="caution">
    <text evidence="4">Lacks conserved residue(s) required for the propagation of feature annotation.</text>
</comment>
<dbReference type="PANTHER" id="PTHR10913:SF45">
    <property type="entry name" value="FOLLISTATIN, ISOFORM A-RELATED"/>
    <property type="match status" value="1"/>
</dbReference>
<gene>
    <name evidence="8" type="ORF">ACAOBT_LOCUS1163</name>
</gene>
<evidence type="ECO:0000256" key="4">
    <source>
        <dbReference type="PROSITE-ProRule" id="PRU00460"/>
    </source>
</evidence>
<feature type="disulfide bond" evidence="4">
    <location>
        <begin position="239"/>
        <end position="256"/>
    </location>
</feature>
<evidence type="ECO:0000256" key="2">
    <source>
        <dbReference type="ARBA" id="ARBA00022900"/>
    </source>
</evidence>
<evidence type="ECO:0000313" key="9">
    <source>
        <dbReference type="Proteomes" id="UP001152888"/>
    </source>
</evidence>
<keyword evidence="9" id="KW-1185">Reference proteome</keyword>
<evidence type="ECO:0000313" key="8">
    <source>
        <dbReference type="EMBL" id="CAH1955680.1"/>
    </source>
</evidence>
<feature type="disulfide bond" evidence="4">
    <location>
        <begin position="184"/>
        <end position="196"/>
    </location>
</feature>
<dbReference type="PROSITE" id="PS01248">
    <property type="entry name" value="EGF_LAM_1"/>
    <property type="match status" value="1"/>
</dbReference>
<protein>
    <recommendedName>
        <fullName evidence="10">Agrin</fullName>
    </recommendedName>
</protein>
<dbReference type="SUPFAM" id="SSF100895">
    <property type="entry name" value="Kazal-type serine protease inhibitors"/>
    <property type="match status" value="2"/>
</dbReference>
<dbReference type="FunFam" id="2.10.25.10:FF:000134">
    <property type="entry name" value="Transmembrane agrin"/>
    <property type="match status" value="1"/>
</dbReference>
<proteinExistence type="predicted"/>
<dbReference type="PROSITE" id="PS50027">
    <property type="entry name" value="EGF_LAM_2"/>
    <property type="match status" value="2"/>
</dbReference>
<evidence type="ECO:0000256" key="3">
    <source>
        <dbReference type="ARBA" id="ARBA00023157"/>
    </source>
</evidence>
<dbReference type="PRINTS" id="PR00011">
    <property type="entry name" value="EGFLAMININ"/>
</dbReference>
<dbReference type="CDD" id="cd00055">
    <property type="entry name" value="EGF_Lam"/>
    <property type="match status" value="2"/>
</dbReference>
<organism evidence="8 9">
    <name type="scientific">Acanthoscelides obtectus</name>
    <name type="common">Bean weevil</name>
    <name type="synonym">Bruchus obtectus</name>
    <dbReference type="NCBI Taxonomy" id="200917"/>
    <lineage>
        <taxon>Eukaryota</taxon>
        <taxon>Metazoa</taxon>
        <taxon>Ecdysozoa</taxon>
        <taxon>Arthropoda</taxon>
        <taxon>Hexapoda</taxon>
        <taxon>Insecta</taxon>
        <taxon>Pterygota</taxon>
        <taxon>Neoptera</taxon>
        <taxon>Endopterygota</taxon>
        <taxon>Coleoptera</taxon>
        <taxon>Polyphaga</taxon>
        <taxon>Cucujiformia</taxon>
        <taxon>Chrysomeloidea</taxon>
        <taxon>Chrysomelidae</taxon>
        <taxon>Bruchinae</taxon>
        <taxon>Bruchini</taxon>
        <taxon>Acanthoscelides</taxon>
    </lineage>
</organism>
<dbReference type="GO" id="GO:0048513">
    <property type="term" value="P:animal organ development"/>
    <property type="evidence" value="ECO:0007669"/>
    <property type="project" value="UniProtKB-ARBA"/>
</dbReference>
<dbReference type="GO" id="GO:0005576">
    <property type="term" value="C:extracellular region"/>
    <property type="evidence" value="ECO:0007669"/>
    <property type="project" value="TreeGrafter"/>
</dbReference>
<dbReference type="GO" id="GO:0030154">
    <property type="term" value="P:cell differentiation"/>
    <property type="evidence" value="ECO:0007669"/>
    <property type="project" value="TreeGrafter"/>
</dbReference>
<reference evidence="8" key="1">
    <citation type="submission" date="2022-03" db="EMBL/GenBank/DDBJ databases">
        <authorList>
            <person name="Sayadi A."/>
        </authorList>
    </citation>
    <scope>NUCLEOTIDE SEQUENCE</scope>
</reference>
<feature type="domain" description="Kazal-like" evidence="7">
    <location>
        <begin position="49"/>
        <end position="97"/>
    </location>
</feature>
<dbReference type="FunFam" id="2.10.25.10:FF:000140">
    <property type="entry name" value="Transmembrane agrin"/>
    <property type="match status" value="1"/>
</dbReference>
<dbReference type="OrthoDB" id="88467at2759"/>
<feature type="region of interest" description="Disordered" evidence="5">
    <location>
        <begin position="414"/>
        <end position="454"/>
    </location>
</feature>
<evidence type="ECO:0000256" key="1">
    <source>
        <dbReference type="ARBA" id="ARBA00022690"/>
    </source>
</evidence>
<feature type="disulfide bond" evidence="4">
    <location>
        <begin position="205"/>
        <end position="214"/>
    </location>
</feature>
<dbReference type="Pfam" id="PF00053">
    <property type="entry name" value="EGF_laminin"/>
    <property type="match status" value="2"/>
</dbReference>
<feature type="domain" description="Kazal-like" evidence="7">
    <location>
        <begin position="309"/>
        <end position="365"/>
    </location>
</feature>
<dbReference type="SMART" id="SM00180">
    <property type="entry name" value="EGF_Lam"/>
    <property type="match status" value="2"/>
</dbReference>
<evidence type="ECO:0008006" key="10">
    <source>
        <dbReference type="Google" id="ProtNLM"/>
    </source>
</evidence>
<dbReference type="InterPro" id="IPR003645">
    <property type="entry name" value="Fol_N"/>
</dbReference>
<feature type="domain" description="Laminin EGF-like" evidence="6">
    <location>
        <begin position="184"/>
        <end position="236"/>
    </location>
</feature>
<dbReference type="InterPro" id="IPR036058">
    <property type="entry name" value="Kazal_dom_sf"/>
</dbReference>
<dbReference type="EMBL" id="CAKOFQ010006661">
    <property type="protein sequence ID" value="CAH1955680.1"/>
    <property type="molecule type" value="Genomic_DNA"/>
</dbReference>
<feature type="domain" description="Laminin EGF-like" evidence="6">
    <location>
        <begin position="237"/>
        <end position="284"/>
    </location>
</feature>
<evidence type="ECO:0000259" key="6">
    <source>
        <dbReference type="PROSITE" id="PS50027"/>
    </source>
</evidence>
<dbReference type="CDD" id="cd00104">
    <property type="entry name" value="KAZAL_FS"/>
    <property type="match status" value="1"/>
</dbReference>
<keyword evidence="4" id="KW-0424">Laminin EGF-like domain</keyword>
<dbReference type="AlphaFoldDB" id="A0A9P0JLE4"/>
<keyword evidence="1" id="KW-0646">Protease inhibitor</keyword>
<evidence type="ECO:0000259" key="7">
    <source>
        <dbReference type="PROSITE" id="PS51465"/>
    </source>
</evidence>
<dbReference type="Pfam" id="PF07648">
    <property type="entry name" value="Kazal_2"/>
    <property type="match status" value="2"/>
</dbReference>
<sequence>MLRNGSENDQRVMENSIPDGSVEREACKDIHCDFEATCELGPDNFPRCTCQFDCGKAQEKPVCASDLRMYPSLCAMKMEACQRQEELRLRPLDLCQGMEVKPCKGEKPLTDPATGRELDCGSGPFRQDCPSGSYCHQTARFSRCCRKDQNFIEKKSCEDSWYGCCPDGKNPAQGPNFAGCPSQCGCNKLGSYSETCDPETQQCKCRPGVGGAKCDRCESGFWGLPKISSGYRGCIPCGCSVFGSVRDDCEQMTGRCVCRPGVQGQKCTVCTSHNKILGPNGCVSADVTTSPPTTCKELTCYFGATCIERSGLAVCECHTKCTEDNEPQVVCGSDGQTYKSPCDLKQLACRLQKDIVVQAFGACKDDMFSSTDWPIRRYTPLQFTQPDESNSPLSKSTRHLLVPEPDPRYYYERSGNSARPLAPVSIPDQKSGEVGISGGPPPKEDAGFEALPPGANIAYHTRGSVSM</sequence>